<dbReference type="InterPro" id="IPR056179">
    <property type="entry name" value="DHQS_C"/>
</dbReference>
<evidence type="ECO:0000259" key="20">
    <source>
        <dbReference type="Pfam" id="PF24621"/>
    </source>
</evidence>
<dbReference type="InterPro" id="IPR030960">
    <property type="entry name" value="DHQS/DOIS_N"/>
</dbReference>
<evidence type="ECO:0000256" key="18">
    <source>
        <dbReference type="HAMAP-Rule" id="MF_00110"/>
    </source>
</evidence>
<dbReference type="Gene3D" id="1.20.1090.10">
    <property type="entry name" value="Dehydroquinate synthase-like - alpha domain"/>
    <property type="match status" value="1"/>
</dbReference>
<dbReference type="Gene3D" id="3.40.50.1970">
    <property type="match status" value="1"/>
</dbReference>
<evidence type="ECO:0000256" key="10">
    <source>
        <dbReference type="ARBA" id="ARBA00022605"/>
    </source>
</evidence>
<comment type="cofactor">
    <cofactor evidence="18">
        <name>Co(2+)</name>
        <dbReference type="ChEBI" id="CHEBI:48828"/>
    </cofactor>
    <cofactor evidence="18">
        <name>Zn(2+)</name>
        <dbReference type="ChEBI" id="CHEBI:29105"/>
    </cofactor>
    <text evidence="18">Binds 1 divalent metal cation per subunit. Can use either Co(2+) or Zn(2+).</text>
</comment>
<comment type="pathway">
    <text evidence="5 18">Metabolic intermediate biosynthesis; chorismate biosynthesis; chorismate from D-erythrose 4-phosphate and phosphoenolpyruvate: step 2/7.</text>
</comment>
<evidence type="ECO:0000256" key="13">
    <source>
        <dbReference type="ARBA" id="ARBA00022833"/>
    </source>
</evidence>
<dbReference type="AlphaFoldDB" id="A0A2W4UIJ9"/>
<keyword evidence="14 18" id="KW-0520">NAD</keyword>
<keyword evidence="12 18" id="KW-0547">Nucleotide-binding</keyword>
<keyword evidence="17 18" id="KW-0170">Cobalt</keyword>
<keyword evidence="16 18" id="KW-0456">Lyase</keyword>
<evidence type="ECO:0000256" key="17">
    <source>
        <dbReference type="ARBA" id="ARBA00023285"/>
    </source>
</evidence>
<feature type="binding site" evidence="18">
    <location>
        <begin position="119"/>
        <end position="123"/>
    </location>
    <ligand>
        <name>NAD(+)</name>
        <dbReference type="ChEBI" id="CHEBI:57540"/>
    </ligand>
</feature>
<dbReference type="InterPro" id="IPR050071">
    <property type="entry name" value="Dehydroquinate_synthase"/>
</dbReference>
<proteinExistence type="inferred from homology"/>
<dbReference type="Pfam" id="PF24621">
    <property type="entry name" value="DHQS_C"/>
    <property type="match status" value="1"/>
</dbReference>
<dbReference type="GO" id="GO:0009423">
    <property type="term" value="P:chorismate biosynthetic process"/>
    <property type="evidence" value="ECO:0007669"/>
    <property type="project" value="UniProtKB-UniRule"/>
</dbReference>
<evidence type="ECO:0000256" key="7">
    <source>
        <dbReference type="ARBA" id="ARBA00013031"/>
    </source>
</evidence>
<feature type="binding site" evidence="18">
    <location>
        <position position="156"/>
    </location>
    <ligand>
        <name>NAD(+)</name>
        <dbReference type="ChEBI" id="CHEBI:57540"/>
    </ligand>
</feature>
<comment type="cofactor">
    <cofactor evidence="3">
        <name>Zn(2+)</name>
        <dbReference type="ChEBI" id="CHEBI:29105"/>
    </cofactor>
</comment>
<feature type="binding site" evidence="18">
    <location>
        <position position="165"/>
    </location>
    <ligand>
        <name>NAD(+)</name>
        <dbReference type="ChEBI" id="CHEBI:57540"/>
    </ligand>
</feature>
<dbReference type="GO" id="GO:0046872">
    <property type="term" value="F:metal ion binding"/>
    <property type="evidence" value="ECO:0007669"/>
    <property type="project" value="UniProtKB-KW"/>
</dbReference>
<evidence type="ECO:0000256" key="5">
    <source>
        <dbReference type="ARBA" id="ARBA00004661"/>
    </source>
</evidence>
<keyword evidence="9 18" id="KW-0963">Cytoplasm</keyword>
<keyword evidence="15 18" id="KW-0057">Aromatic amino acid biosynthesis</keyword>
<accession>A0A2W4UIJ9</accession>
<feature type="binding site" evidence="18">
    <location>
        <position position="198"/>
    </location>
    <ligand>
        <name>Zn(2+)</name>
        <dbReference type="ChEBI" id="CHEBI:29105"/>
    </ligand>
</feature>
<evidence type="ECO:0000256" key="16">
    <source>
        <dbReference type="ARBA" id="ARBA00023239"/>
    </source>
</evidence>
<evidence type="ECO:0000256" key="15">
    <source>
        <dbReference type="ARBA" id="ARBA00023141"/>
    </source>
</evidence>
<comment type="caution">
    <text evidence="18">Lacks conserved residue(s) required for the propagation of feature annotation.</text>
</comment>
<evidence type="ECO:0000313" key="21">
    <source>
        <dbReference type="EMBL" id="PZO18960.1"/>
    </source>
</evidence>
<evidence type="ECO:0000256" key="9">
    <source>
        <dbReference type="ARBA" id="ARBA00022490"/>
    </source>
</evidence>
<dbReference type="UniPathway" id="UPA00053">
    <property type="reaction ID" value="UER00085"/>
</dbReference>
<name>A0A2W4UIJ9_9CYAN</name>
<dbReference type="Proteomes" id="UP000249354">
    <property type="component" value="Unassembled WGS sequence"/>
</dbReference>
<keyword evidence="13 18" id="KW-0862">Zinc</keyword>
<dbReference type="GO" id="GO:0009073">
    <property type="term" value="P:aromatic amino acid family biosynthetic process"/>
    <property type="evidence" value="ECO:0007669"/>
    <property type="project" value="UniProtKB-KW"/>
</dbReference>
<dbReference type="GO" id="GO:0005737">
    <property type="term" value="C:cytoplasm"/>
    <property type="evidence" value="ECO:0007669"/>
    <property type="project" value="UniProtKB-SubCell"/>
</dbReference>
<keyword evidence="11 18" id="KW-0479">Metal-binding</keyword>
<dbReference type="InterPro" id="IPR030963">
    <property type="entry name" value="DHQ_synth_fam"/>
</dbReference>
<dbReference type="GO" id="GO:0003856">
    <property type="term" value="F:3-dehydroquinate synthase activity"/>
    <property type="evidence" value="ECO:0007669"/>
    <property type="project" value="UniProtKB-UniRule"/>
</dbReference>
<dbReference type="CDD" id="cd08195">
    <property type="entry name" value="DHQS"/>
    <property type="match status" value="1"/>
</dbReference>
<reference evidence="22" key="1">
    <citation type="submission" date="2018-04" db="EMBL/GenBank/DDBJ databases">
        <authorList>
            <person name="Cornet L."/>
        </authorList>
    </citation>
    <scope>NUCLEOTIDE SEQUENCE [LARGE SCALE GENOMIC DNA]</scope>
</reference>
<dbReference type="PANTHER" id="PTHR43622:SF7">
    <property type="entry name" value="3-DEHYDROQUINATE SYNTHASE, CHLOROPLASTIC"/>
    <property type="match status" value="1"/>
</dbReference>
<evidence type="ECO:0000256" key="2">
    <source>
        <dbReference type="ARBA" id="ARBA00001911"/>
    </source>
</evidence>
<dbReference type="Pfam" id="PF01761">
    <property type="entry name" value="DHQ_synthase"/>
    <property type="match status" value="1"/>
</dbReference>
<feature type="domain" description="3-dehydroquinate synthase N-terminal" evidence="19">
    <location>
        <begin position="81"/>
        <end position="193"/>
    </location>
</feature>
<dbReference type="NCBIfam" id="TIGR01357">
    <property type="entry name" value="aroB"/>
    <property type="match status" value="1"/>
</dbReference>
<feature type="binding site" evidence="18">
    <location>
        <position position="280"/>
    </location>
    <ligand>
        <name>Zn(2+)</name>
        <dbReference type="ChEBI" id="CHEBI:29105"/>
    </ligand>
</feature>
<feature type="binding site" evidence="18">
    <location>
        <position position="263"/>
    </location>
    <ligand>
        <name>Zn(2+)</name>
        <dbReference type="ChEBI" id="CHEBI:29105"/>
    </ligand>
</feature>
<evidence type="ECO:0000256" key="3">
    <source>
        <dbReference type="ARBA" id="ARBA00001947"/>
    </source>
</evidence>
<keyword evidence="10 18" id="KW-0028">Amino-acid biosynthesis</keyword>
<comment type="subcellular location">
    <subcellularLocation>
        <location evidence="4 18">Cytoplasm</location>
    </subcellularLocation>
</comment>
<evidence type="ECO:0000256" key="14">
    <source>
        <dbReference type="ARBA" id="ARBA00023027"/>
    </source>
</evidence>
<comment type="caution">
    <text evidence="21">The sequence shown here is derived from an EMBL/GenBank/DDBJ whole genome shotgun (WGS) entry which is preliminary data.</text>
</comment>
<feature type="domain" description="3-dehydroquinate synthase C-terminal" evidence="20">
    <location>
        <begin position="195"/>
        <end position="341"/>
    </location>
</feature>
<dbReference type="PANTHER" id="PTHR43622">
    <property type="entry name" value="3-DEHYDROQUINATE SYNTHASE"/>
    <property type="match status" value="1"/>
</dbReference>
<evidence type="ECO:0000256" key="4">
    <source>
        <dbReference type="ARBA" id="ARBA00004496"/>
    </source>
</evidence>
<dbReference type="EMBL" id="QBMC01000049">
    <property type="protein sequence ID" value="PZO18960.1"/>
    <property type="molecule type" value="Genomic_DNA"/>
</dbReference>
<evidence type="ECO:0000256" key="6">
    <source>
        <dbReference type="ARBA" id="ARBA00005412"/>
    </source>
</evidence>
<dbReference type="GO" id="GO:0008652">
    <property type="term" value="P:amino acid biosynthetic process"/>
    <property type="evidence" value="ECO:0007669"/>
    <property type="project" value="UniProtKB-KW"/>
</dbReference>
<gene>
    <name evidence="18" type="primary">aroB</name>
    <name evidence="21" type="ORF">DCF25_09130</name>
</gene>
<evidence type="ECO:0000256" key="11">
    <source>
        <dbReference type="ARBA" id="ARBA00022723"/>
    </source>
</evidence>
<evidence type="ECO:0000313" key="22">
    <source>
        <dbReference type="Proteomes" id="UP000249354"/>
    </source>
</evidence>
<dbReference type="EC" id="4.2.3.4" evidence="7 18"/>
<sequence>MATLTQTTIRVNLPQEAYDVRIAPDGLDQLGAWLAGDGLTEKPLVKPGQKVLLVSNPVVFELYGLRVIASLKKAGYTVCHCILPAGEQYKTLASIERIHDAAYENRLERSSAMVALGGGVIGDMTGFAASTWLRGIALIQVPTSLLAMVDASMGGKTGVNHPKGKNLIGAFHQPKLVLIDPNVLKTLPVREFRAGVAEVIKYGVIWDKPLFEKLEAAERLDDYNHVSSDLLQTMLEHSCRAKADVVSQDVKEAGIRALLNYGHTIGHAIESLTGYSEINHGEAVAIGMVAAGQIAVDMKLWEASATERQDALIKKTELPTRLPNGINIDEILVSLKSDKKVKEGTVRFVLPKGIGEAFVSDMVTDKIAKAVLESLRSQSEVN</sequence>
<dbReference type="SUPFAM" id="SSF56796">
    <property type="entry name" value="Dehydroquinate synthase-like"/>
    <property type="match status" value="1"/>
</dbReference>
<dbReference type="InterPro" id="IPR016037">
    <property type="entry name" value="DHQ_synth_AroB"/>
</dbReference>
<dbReference type="PIRSF" id="PIRSF001455">
    <property type="entry name" value="DHQ_synth"/>
    <property type="match status" value="1"/>
</dbReference>
<organism evidence="21 22">
    <name type="scientific">Leptolyngbya foveolarum</name>
    <dbReference type="NCBI Taxonomy" id="47253"/>
    <lineage>
        <taxon>Bacteria</taxon>
        <taxon>Bacillati</taxon>
        <taxon>Cyanobacteriota</taxon>
        <taxon>Cyanophyceae</taxon>
        <taxon>Leptolyngbyales</taxon>
        <taxon>Leptolyngbyaceae</taxon>
        <taxon>Leptolyngbya group</taxon>
        <taxon>Leptolyngbya</taxon>
    </lineage>
</organism>
<comment type="catalytic activity">
    <reaction evidence="1 18">
        <text>7-phospho-2-dehydro-3-deoxy-D-arabino-heptonate = 3-dehydroquinate + phosphate</text>
        <dbReference type="Rhea" id="RHEA:21968"/>
        <dbReference type="ChEBI" id="CHEBI:32364"/>
        <dbReference type="ChEBI" id="CHEBI:43474"/>
        <dbReference type="ChEBI" id="CHEBI:58394"/>
        <dbReference type="EC" id="4.2.3.4"/>
    </reaction>
</comment>
<evidence type="ECO:0000256" key="1">
    <source>
        <dbReference type="ARBA" id="ARBA00001393"/>
    </source>
</evidence>
<comment type="cofactor">
    <cofactor evidence="2 18">
        <name>NAD(+)</name>
        <dbReference type="ChEBI" id="CHEBI:57540"/>
    </cofactor>
</comment>
<dbReference type="GO" id="GO:0000166">
    <property type="term" value="F:nucleotide binding"/>
    <property type="evidence" value="ECO:0007669"/>
    <property type="project" value="UniProtKB-KW"/>
</dbReference>
<protein>
    <recommendedName>
        <fullName evidence="8 18">3-dehydroquinate synthase</fullName>
        <shortName evidence="18">DHQS</shortName>
        <ecNumber evidence="7 18">4.2.3.4</ecNumber>
    </recommendedName>
</protein>
<evidence type="ECO:0000256" key="8">
    <source>
        <dbReference type="ARBA" id="ARBA00017684"/>
    </source>
</evidence>
<feature type="binding site" evidence="18">
    <location>
        <begin position="143"/>
        <end position="144"/>
    </location>
    <ligand>
        <name>NAD(+)</name>
        <dbReference type="ChEBI" id="CHEBI:57540"/>
    </ligand>
</feature>
<dbReference type="HAMAP" id="MF_00110">
    <property type="entry name" value="DHQ_synthase"/>
    <property type="match status" value="1"/>
</dbReference>
<reference evidence="21 22" key="2">
    <citation type="submission" date="2018-06" db="EMBL/GenBank/DDBJ databases">
        <title>Metagenomic assembly of (sub)arctic Cyanobacteria and their associated microbiome from non-axenic cultures.</title>
        <authorList>
            <person name="Baurain D."/>
        </authorList>
    </citation>
    <scope>NUCLEOTIDE SEQUENCE [LARGE SCALE GENOMIC DNA]</scope>
    <source>
        <strain evidence="21">ULC129bin1</strain>
    </source>
</reference>
<dbReference type="FunFam" id="3.40.50.1970:FF:000007">
    <property type="entry name" value="Pentafunctional AROM polypeptide"/>
    <property type="match status" value="1"/>
</dbReference>
<comment type="similarity">
    <text evidence="6 18">Belongs to the sugar phosphate cyclases superfamily. Dehydroquinate synthase family.</text>
</comment>
<evidence type="ECO:0000259" key="19">
    <source>
        <dbReference type="Pfam" id="PF01761"/>
    </source>
</evidence>
<evidence type="ECO:0000256" key="12">
    <source>
        <dbReference type="ARBA" id="ARBA00022741"/>
    </source>
</evidence>
<comment type="function">
    <text evidence="18">Catalyzes the conversion of 3-deoxy-D-arabino-heptulosonate 7-phosphate (DAHP) to dehydroquinate (DHQ).</text>
</comment>